<proteinExistence type="predicted"/>
<name>A0A848HBW5_9BURK</name>
<gene>
    <name evidence="1" type="ORF">HHL11_15020</name>
</gene>
<protein>
    <submittedName>
        <fullName evidence="1">NAD(P)-binding protein</fullName>
    </submittedName>
</protein>
<accession>A0A848HBW5</accession>
<comment type="caution">
    <text evidence="1">The sequence shown here is derived from an EMBL/GenBank/DDBJ whole genome shotgun (WGS) entry which is preliminary data.</text>
</comment>
<dbReference type="EMBL" id="JABBFX010000001">
    <property type="protein sequence ID" value="NML45068.1"/>
    <property type="molecule type" value="Genomic_DNA"/>
</dbReference>
<dbReference type="RefSeq" id="WP_169419158.1">
    <property type="nucleotide sequence ID" value="NZ_JABBFX010000001.1"/>
</dbReference>
<reference evidence="1 2" key="1">
    <citation type="submission" date="2020-04" db="EMBL/GenBank/DDBJ databases">
        <title>Ramlibacter sp. G-1-2-2 isolated from soil.</title>
        <authorList>
            <person name="Dahal R.H."/>
        </authorList>
    </citation>
    <scope>NUCLEOTIDE SEQUENCE [LARGE SCALE GENOMIC DNA]</scope>
    <source>
        <strain evidence="1 2">G-1-2-2</strain>
    </source>
</reference>
<dbReference type="SUPFAM" id="SSF51905">
    <property type="entry name" value="FAD/NAD(P)-binding domain"/>
    <property type="match status" value="1"/>
</dbReference>
<sequence>MASTTPPRKLAVLGGGMGSMAAVFALTQDAGWQSRYDITVYQLGWRLGGKGASGRGMAPEDHHRIEEHGVHVFFGFYTNAFRLMKACYEELGRPPGSLLATWQDAFKGMNNVVLAEQMPDGSWDPWQWKPAPRPGDPTLDGTTQSLGAYLETVASWFHEAWEDLFATSKAAPADSAATAQLQQKLGLHQDLMQHLAGAPRIAAAQLHALQAGPGQAPALQGAVDVFEQLLAGIVTASRLALEFGWSVFHEAIQQPRSPLERQVRKTWILGNYLYANLNGIHACGVLRQGYESINGQDYRQWLAAHAMADNGAMAGSSLVRWLYDALFAYQAGDMGKPSLEAGTMLLTTVRLALTYNGDFLYKMQAGMGDIVFAPLYEVLARRGVKFEFFHRVLALEEEEGNTIARIRLERQARTKDGSPYRPLVDVVDSENLTLPCWPAAPDYEQLEGGAALRAALADSGNTLESYAPSPQAETVVLERDQFDQVLLGISLGALPQVGQQLVDANERWKNLAAKVGTVATFGAQLWMDRTLQQLVPDAAAPLHQPAIFVGFDYDGQPLDSYADMTQVLPRESWPAGSAAPASIAYFCSPLDDAQGTEGQPGADRARALALQFLRTQAKVVWPASLDAAGAFDWNRLVDPRPEPGTGEARLDAQFFIGVANPSDRYVATFAGSSQYRLWPNDCGFDNLVPTGDWVRNSFNIGCIEATTMSGLQAANVIAGRQLGEGIAGWGFLAKPLA</sequence>
<organism evidence="1 2">
    <name type="scientific">Ramlibacter agri</name>
    <dbReference type="NCBI Taxonomy" id="2728837"/>
    <lineage>
        <taxon>Bacteria</taxon>
        <taxon>Pseudomonadati</taxon>
        <taxon>Pseudomonadota</taxon>
        <taxon>Betaproteobacteria</taxon>
        <taxon>Burkholderiales</taxon>
        <taxon>Comamonadaceae</taxon>
        <taxon>Ramlibacter</taxon>
    </lineage>
</organism>
<dbReference type="Pfam" id="PF13450">
    <property type="entry name" value="NAD_binding_8"/>
    <property type="match status" value="1"/>
</dbReference>
<evidence type="ECO:0000313" key="1">
    <source>
        <dbReference type="EMBL" id="NML45068.1"/>
    </source>
</evidence>
<dbReference type="InterPro" id="IPR036188">
    <property type="entry name" value="FAD/NAD-bd_sf"/>
</dbReference>
<keyword evidence="2" id="KW-1185">Reference proteome</keyword>
<dbReference type="Proteomes" id="UP000541185">
    <property type="component" value="Unassembled WGS sequence"/>
</dbReference>
<evidence type="ECO:0000313" key="2">
    <source>
        <dbReference type="Proteomes" id="UP000541185"/>
    </source>
</evidence>
<dbReference type="AlphaFoldDB" id="A0A848HBW5"/>